<evidence type="ECO:0000313" key="1">
    <source>
        <dbReference type="EMBL" id="CAD5209373.1"/>
    </source>
</evidence>
<accession>A0A1I7SDS1</accession>
<organism evidence="2 4">
    <name type="scientific">Bursaphelenchus xylophilus</name>
    <name type="common">Pinewood nematode worm</name>
    <name type="synonym">Aphelenchoides xylophilus</name>
    <dbReference type="NCBI Taxonomy" id="6326"/>
    <lineage>
        <taxon>Eukaryota</taxon>
        <taxon>Metazoa</taxon>
        <taxon>Ecdysozoa</taxon>
        <taxon>Nematoda</taxon>
        <taxon>Chromadorea</taxon>
        <taxon>Rhabditida</taxon>
        <taxon>Tylenchina</taxon>
        <taxon>Tylenchomorpha</taxon>
        <taxon>Aphelenchoidea</taxon>
        <taxon>Aphelenchoididae</taxon>
        <taxon>Bursaphelenchus</taxon>
    </lineage>
</organism>
<sequence length="85" mass="9572">MAGTTNPGKRLLMERPSGFDQSRFASLTNWPLCAQAGKLFASLQKAENKKKKKYTQRTALRNIWRFKSGGQRKLSSPLVCRAARS</sequence>
<dbReference type="WBParaSite" id="BXY_1117800.1">
    <property type="protein sequence ID" value="BXY_1117800.1"/>
    <property type="gene ID" value="BXY_1117800"/>
</dbReference>
<dbReference type="AlphaFoldDB" id="A0A1I7SDS1"/>
<reference evidence="1" key="2">
    <citation type="submission" date="2020-09" db="EMBL/GenBank/DDBJ databases">
        <authorList>
            <person name="Kikuchi T."/>
        </authorList>
    </citation>
    <scope>NUCLEOTIDE SEQUENCE</scope>
    <source>
        <strain evidence="1">Ka4C1</strain>
    </source>
</reference>
<keyword evidence="3" id="KW-1185">Reference proteome</keyword>
<name>A0A1I7SDS1_BURXY</name>
<dbReference type="Proteomes" id="UP000659654">
    <property type="component" value="Unassembled WGS sequence"/>
</dbReference>
<dbReference type="EMBL" id="CAJFDI010000001">
    <property type="protein sequence ID" value="CAD5209373.1"/>
    <property type="molecule type" value="Genomic_DNA"/>
</dbReference>
<reference evidence="4" key="1">
    <citation type="submission" date="2016-11" db="UniProtKB">
        <authorList>
            <consortium name="WormBaseParasite"/>
        </authorList>
    </citation>
    <scope>IDENTIFICATION</scope>
</reference>
<gene>
    <name evidence="1" type="ORF">BXYJ_LOCUS1410</name>
</gene>
<evidence type="ECO:0000313" key="2">
    <source>
        <dbReference type="Proteomes" id="UP000095284"/>
    </source>
</evidence>
<evidence type="ECO:0000313" key="3">
    <source>
        <dbReference type="Proteomes" id="UP000659654"/>
    </source>
</evidence>
<dbReference type="EMBL" id="CAJFCV020000001">
    <property type="protein sequence ID" value="CAG9084364.1"/>
    <property type="molecule type" value="Genomic_DNA"/>
</dbReference>
<evidence type="ECO:0000313" key="4">
    <source>
        <dbReference type="WBParaSite" id="BXY_1117800.1"/>
    </source>
</evidence>
<dbReference type="Proteomes" id="UP000582659">
    <property type="component" value="Unassembled WGS sequence"/>
</dbReference>
<protein>
    <submittedName>
        <fullName evidence="1">(pine wood nematode) hypothetical protein</fullName>
    </submittedName>
</protein>
<proteinExistence type="predicted"/>
<dbReference type="Proteomes" id="UP000095284">
    <property type="component" value="Unplaced"/>
</dbReference>